<protein>
    <submittedName>
        <fullName evidence="1">Uncharacterized protein</fullName>
    </submittedName>
</protein>
<sequence length="50" mass="5624">MAARAFTGSLLGRQQVGYELKEKAFHLLTFIFLAVAKRRSSCSFAAFRRA</sequence>
<gene>
    <name evidence="1" type="ORF">SHEWBE_4388</name>
</gene>
<dbReference type="KEGG" id="sbk:SHEWBE_4388"/>
<dbReference type="EMBL" id="LS483452">
    <property type="protein sequence ID" value="SQH78348.1"/>
    <property type="molecule type" value="Genomic_DNA"/>
</dbReference>
<accession>A0A330M863</accession>
<name>A0A330M863_9GAMM</name>
<organism evidence="1 2">
    <name type="scientific">Shewanella benthica</name>
    <dbReference type="NCBI Taxonomy" id="43661"/>
    <lineage>
        <taxon>Bacteria</taxon>
        <taxon>Pseudomonadati</taxon>
        <taxon>Pseudomonadota</taxon>
        <taxon>Gammaproteobacteria</taxon>
        <taxon>Alteromonadales</taxon>
        <taxon>Shewanellaceae</taxon>
        <taxon>Shewanella</taxon>
    </lineage>
</organism>
<dbReference type="Proteomes" id="UP000250123">
    <property type="component" value="Chromosome SHEWBE"/>
</dbReference>
<dbReference type="AlphaFoldDB" id="A0A330M863"/>
<evidence type="ECO:0000313" key="2">
    <source>
        <dbReference type="Proteomes" id="UP000250123"/>
    </source>
</evidence>
<evidence type="ECO:0000313" key="1">
    <source>
        <dbReference type="EMBL" id="SQH78348.1"/>
    </source>
</evidence>
<reference evidence="2" key="1">
    <citation type="submission" date="2018-06" db="EMBL/GenBank/DDBJ databases">
        <authorList>
            <person name="Cea G.-C."/>
            <person name="William W."/>
        </authorList>
    </citation>
    <scope>NUCLEOTIDE SEQUENCE [LARGE SCALE GENOMIC DNA]</scope>
    <source>
        <strain evidence="2">DB21MT-2</strain>
    </source>
</reference>
<proteinExistence type="predicted"/>